<keyword evidence="3" id="KW-1185">Reference proteome</keyword>
<protein>
    <recommendedName>
        <fullName evidence="4">DUF4013 domain-containing protein</fullName>
    </recommendedName>
</protein>
<dbReference type="Proteomes" id="UP001596072">
    <property type="component" value="Unassembled WGS sequence"/>
</dbReference>
<dbReference type="EMBL" id="JBHSNS010000023">
    <property type="protein sequence ID" value="MFC5731678.1"/>
    <property type="molecule type" value="Genomic_DNA"/>
</dbReference>
<evidence type="ECO:0000313" key="3">
    <source>
        <dbReference type="Proteomes" id="UP001596072"/>
    </source>
</evidence>
<accession>A0ABW0ZNK8</accession>
<feature type="transmembrane region" description="Helical" evidence="1">
    <location>
        <begin position="92"/>
        <end position="110"/>
    </location>
</feature>
<evidence type="ECO:0000313" key="2">
    <source>
        <dbReference type="EMBL" id="MFC5731678.1"/>
    </source>
</evidence>
<feature type="transmembrane region" description="Helical" evidence="1">
    <location>
        <begin position="243"/>
        <end position="273"/>
    </location>
</feature>
<proteinExistence type="predicted"/>
<reference evidence="3" key="1">
    <citation type="journal article" date="2019" name="Int. J. Syst. Evol. Microbiol.">
        <title>The Global Catalogue of Microorganisms (GCM) 10K type strain sequencing project: providing services to taxonomists for standard genome sequencing and annotation.</title>
        <authorList>
            <consortium name="The Broad Institute Genomics Platform"/>
            <consortium name="The Broad Institute Genome Sequencing Center for Infectious Disease"/>
            <person name="Wu L."/>
            <person name="Ma J."/>
        </authorList>
    </citation>
    <scope>NUCLEOTIDE SEQUENCE [LARGE SCALE GENOMIC DNA]</scope>
    <source>
        <strain evidence="3">YIM 94188</strain>
    </source>
</reference>
<dbReference type="RefSeq" id="WP_136435848.1">
    <property type="nucleotide sequence ID" value="NZ_JBHSNS010000023.1"/>
</dbReference>
<sequence>MGANADELDGFTVTMVGLPLLTLGIGLVIAAPRLAKVLGREFAIRNLAYVDVEFVAQYDRETTRQIRRTVALALPLLLAILLTIDGGTGPKMMVFAAVAVLFTIESGLRLHRAGREFTPTPGRPVLARPRSVGITDYLSRTALCCYVSQALTASLLLAAVLSSIDQGGTGALISALILTLVAMLNPLQFHILVNRPQQAVDAAHLYFQDAWRADELRTMAMWLAIPTWLCAEEYVSTTDLSPVLAGALLVSGVVTIFSFFWDALQVLAGHLWFRKRLWPMLAPRQVLLPGDPIPTAGQQ</sequence>
<evidence type="ECO:0000256" key="1">
    <source>
        <dbReference type="SAM" id="Phobius"/>
    </source>
</evidence>
<feature type="transmembrane region" description="Helical" evidence="1">
    <location>
        <begin position="167"/>
        <end position="187"/>
    </location>
</feature>
<gene>
    <name evidence="2" type="ORF">ACFPQB_22405</name>
</gene>
<name>A0ABW0ZNK8_9ACTN</name>
<evidence type="ECO:0008006" key="4">
    <source>
        <dbReference type="Google" id="ProtNLM"/>
    </source>
</evidence>
<keyword evidence="1" id="KW-0472">Membrane</keyword>
<keyword evidence="1" id="KW-1133">Transmembrane helix</keyword>
<comment type="caution">
    <text evidence="2">The sequence shown here is derived from an EMBL/GenBank/DDBJ whole genome shotgun (WGS) entry which is preliminary data.</text>
</comment>
<feature type="transmembrane region" description="Helical" evidence="1">
    <location>
        <begin position="137"/>
        <end position="161"/>
    </location>
</feature>
<feature type="transmembrane region" description="Helical" evidence="1">
    <location>
        <begin position="12"/>
        <end position="35"/>
    </location>
</feature>
<keyword evidence="1" id="KW-0812">Transmembrane</keyword>
<feature type="transmembrane region" description="Helical" evidence="1">
    <location>
        <begin position="69"/>
        <end position="86"/>
    </location>
</feature>
<organism evidence="2 3">
    <name type="scientific">Nocardioides vastitatis</name>
    <dbReference type="NCBI Taxonomy" id="2568655"/>
    <lineage>
        <taxon>Bacteria</taxon>
        <taxon>Bacillati</taxon>
        <taxon>Actinomycetota</taxon>
        <taxon>Actinomycetes</taxon>
        <taxon>Propionibacteriales</taxon>
        <taxon>Nocardioidaceae</taxon>
        <taxon>Nocardioides</taxon>
    </lineage>
</organism>